<dbReference type="Proteomes" id="UP000323930">
    <property type="component" value="Unassembled WGS sequence"/>
</dbReference>
<dbReference type="PANTHER" id="PTHR30347">
    <property type="entry name" value="POTASSIUM CHANNEL RELATED"/>
    <property type="match status" value="1"/>
</dbReference>
<feature type="transmembrane region" description="Helical" evidence="7">
    <location>
        <begin position="85"/>
        <end position="107"/>
    </location>
</feature>
<sequence>MNELKKILNYSVSVGESGSISVKTLLLVIVAFFLTTLILRLVKKIVTRKLPKEDKPKFSTVFSYLKYFLFLIILLVILGNNGVKLTGLITSTAALLLGIGLALQTFFQDIVGGLLILFDQSLHVNDIIEIEGKVGRVVKISLRTTKAETIENKTLIIPNHLYLSNTLYNWTQNGIITRESINIGVAYGSDTQLVKKVLLEAASNIPAILSNPAPTVYFDKFGDSSLDFRLIISVNDSFQAVQPKSDLHFEIDRLFKLNNISIPFPQMDVHFKK</sequence>
<organism evidence="10 11">
    <name type="scientific">Seonamhaeicola marinus</name>
    <dbReference type="NCBI Taxonomy" id="1912246"/>
    <lineage>
        <taxon>Bacteria</taxon>
        <taxon>Pseudomonadati</taxon>
        <taxon>Bacteroidota</taxon>
        <taxon>Flavobacteriia</taxon>
        <taxon>Flavobacteriales</taxon>
        <taxon>Flavobacteriaceae</taxon>
    </lineage>
</organism>
<dbReference type="Pfam" id="PF21082">
    <property type="entry name" value="MS_channel_3rd"/>
    <property type="match status" value="1"/>
</dbReference>
<dbReference type="InterPro" id="IPR011014">
    <property type="entry name" value="MscS_channel_TM-2"/>
</dbReference>
<dbReference type="Gene3D" id="1.10.287.1260">
    <property type="match status" value="1"/>
</dbReference>
<feature type="domain" description="Mechanosensitive ion channel MscS C-terminal" evidence="9">
    <location>
        <begin position="181"/>
        <end position="262"/>
    </location>
</feature>
<evidence type="ECO:0000259" key="9">
    <source>
        <dbReference type="Pfam" id="PF21082"/>
    </source>
</evidence>
<dbReference type="SUPFAM" id="SSF50182">
    <property type="entry name" value="Sm-like ribonucleoproteins"/>
    <property type="match status" value="1"/>
</dbReference>
<name>A0A5D0HU53_9FLAO</name>
<dbReference type="EMBL" id="VSDQ01000679">
    <property type="protein sequence ID" value="TYA74923.1"/>
    <property type="molecule type" value="Genomic_DNA"/>
</dbReference>
<dbReference type="InterPro" id="IPR052702">
    <property type="entry name" value="MscS-like_channel"/>
</dbReference>
<reference evidence="10 11" key="1">
    <citation type="submission" date="2019-08" db="EMBL/GenBank/DDBJ databases">
        <title>Seonamhaeicola sediminis sp. nov., isolated from marine sediment.</title>
        <authorList>
            <person name="Cao W.R."/>
        </authorList>
    </citation>
    <scope>NUCLEOTIDE SEQUENCE [LARGE SCALE GENOMIC DNA]</scope>
    <source>
        <strain evidence="10 11">B011</strain>
    </source>
</reference>
<dbReference type="InterPro" id="IPR010920">
    <property type="entry name" value="LSM_dom_sf"/>
</dbReference>
<proteinExistence type="inferred from homology"/>
<evidence type="ECO:0000313" key="11">
    <source>
        <dbReference type="Proteomes" id="UP000323930"/>
    </source>
</evidence>
<dbReference type="SUPFAM" id="SSF82861">
    <property type="entry name" value="Mechanosensitive channel protein MscS (YggB), transmembrane region"/>
    <property type="match status" value="1"/>
</dbReference>
<keyword evidence="11" id="KW-1185">Reference proteome</keyword>
<dbReference type="InterPro" id="IPR011066">
    <property type="entry name" value="MscS_channel_C_sf"/>
</dbReference>
<evidence type="ECO:0000313" key="10">
    <source>
        <dbReference type="EMBL" id="TYA74923.1"/>
    </source>
</evidence>
<dbReference type="AlphaFoldDB" id="A0A5D0HU53"/>
<feature type="domain" description="Mechanosensitive ion channel MscS" evidence="8">
    <location>
        <begin position="106"/>
        <end position="171"/>
    </location>
</feature>
<evidence type="ECO:0000256" key="1">
    <source>
        <dbReference type="ARBA" id="ARBA00004651"/>
    </source>
</evidence>
<keyword evidence="3" id="KW-1003">Cell membrane</keyword>
<protein>
    <submittedName>
        <fullName evidence="10">Mechanosensitive ion channel</fullName>
    </submittedName>
</protein>
<accession>A0A5D0HU53</accession>
<dbReference type="OrthoDB" id="9809206at2"/>
<dbReference type="InterPro" id="IPR049278">
    <property type="entry name" value="MS_channel_C"/>
</dbReference>
<dbReference type="SUPFAM" id="SSF82689">
    <property type="entry name" value="Mechanosensitive channel protein MscS (YggB), C-terminal domain"/>
    <property type="match status" value="1"/>
</dbReference>
<dbReference type="InterPro" id="IPR023408">
    <property type="entry name" value="MscS_beta-dom_sf"/>
</dbReference>
<dbReference type="Gene3D" id="3.30.70.100">
    <property type="match status" value="1"/>
</dbReference>
<dbReference type="RefSeq" id="WP_148544168.1">
    <property type="nucleotide sequence ID" value="NZ_VSDQ01000679.1"/>
</dbReference>
<gene>
    <name evidence="10" type="ORF">FUA24_16620</name>
</gene>
<feature type="transmembrane region" description="Helical" evidence="7">
    <location>
        <begin position="20"/>
        <end position="41"/>
    </location>
</feature>
<evidence type="ECO:0000256" key="3">
    <source>
        <dbReference type="ARBA" id="ARBA00022475"/>
    </source>
</evidence>
<evidence type="ECO:0000256" key="4">
    <source>
        <dbReference type="ARBA" id="ARBA00022692"/>
    </source>
</evidence>
<comment type="caution">
    <text evidence="10">The sequence shown here is derived from an EMBL/GenBank/DDBJ whole genome shotgun (WGS) entry which is preliminary data.</text>
</comment>
<dbReference type="PANTHER" id="PTHR30347:SF1">
    <property type="entry name" value="MECHANOSENSITIVE CHANNEL MSCK"/>
    <property type="match status" value="1"/>
</dbReference>
<comment type="subcellular location">
    <subcellularLocation>
        <location evidence="1">Cell membrane</location>
        <topology evidence="1">Multi-pass membrane protein</topology>
    </subcellularLocation>
</comment>
<dbReference type="Pfam" id="PF00924">
    <property type="entry name" value="MS_channel_2nd"/>
    <property type="match status" value="1"/>
</dbReference>
<keyword evidence="4 7" id="KW-0812">Transmembrane</keyword>
<keyword evidence="6 7" id="KW-0472">Membrane</keyword>
<evidence type="ECO:0000256" key="6">
    <source>
        <dbReference type="ARBA" id="ARBA00023136"/>
    </source>
</evidence>
<evidence type="ECO:0000256" key="5">
    <source>
        <dbReference type="ARBA" id="ARBA00022989"/>
    </source>
</evidence>
<evidence type="ECO:0000256" key="7">
    <source>
        <dbReference type="SAM" id="Phobius"/>
    </source>
</evidence>
<dbReference type="InterPro" id="IPR006685">
    <property type="entry name" value="MscS_channel_2nd"/>
</dbReference>
<dbReference type="Gene3D" id="2.30.30.60">
    <property type="match status" value="1"/>
</dbReference>
<comment type="similarity">
    <text evidence="2">Belongs to the MscS (TC 1.A.23) family.</text>
</comment>
<evidence type="ECO:0000256" key="2">
    <source>
        <dbReference type="ARBA" id="ARBA00008017"/>
    </source>
</evidence>
<feature type="transmembrane region" description="Helical" evidence="7">
    <location>
        <begin position="61"/>
        <end position="79"/>
    </location>
</feature>
<dbReference type="GO" id="GO:0005886">
    <property type="term" value="C:plasma membrane"/>
    <property type="evidence" value="ECO:0007669"/>
    <property type="project" value="UniProtKB-SubCell"/>
</dbReference>
<keyword evidence="5 7" id="KW-1133">Transmembrane helix</keyword>
<evidence type="ECO:0000259" key="8">
    <source>
        <dbReference type="Pfam" id="PF00924"/>
    </source>
</evidence>
<dbReference type="GO" id="GO:0008381">
    <property type="term" value="F:mechanosensitive monoatomic ion channel activity"/>
    <property type="evidence" value="ECO:0007669"/>
    <property type="project" value="UniProtKB-ARBA"/>
</dbReference>